<evidence type="ECO:0000256" key="4">
    <source>
        <dbReference type="ARBA" id="ARBA00022840"/>
    </source>
</evidence>
<dbReference type="PANTHER" id="PTHR47987">
    <property type="entry name" value="OS08G0249100 PROTEIN"/>
    <property type="match status" value="1"/>
</dbReference>
<evidence type="ECO:0000259" key="7">
    <source>
        <dbReference type="SMART" id="SM00220"/>
    </source>
</evidence>
<evidence type="ECO:0000256" key="3">
    <source>
        <dbReference type="ARBA" id="ARBA00022777"/>
    </source>
</evidence>
<dbReference type="SMART" id="SM00220">
    <property type="entry name" value="S_TKc"/>
    <property type="match status" value="1"/>
</dbReference>
<dbReference type="SUPFAM" id="SSF56112">
    <property type="entry name" value="Protein kinase-like (PK-like)"/>
    <property type="match status" value="1"/>
</dbReference>
<dbReference type="PANTHER" id="PTHR47987:SF2">
    <property type="entry name" value="PROTEIN KINASE DOMAIN-CONTAINING PROTEIN"/>
    <property type="match status" value="1"/>
</dbReference>
<keyword evidence="1" id="KW-0808">Transferase</keyword>
<dbReference type="AlphaFoldDB" id="A0AAD1Z716"/>
<evidence type="ECO:0000313" key="8">
    <source>
        <dbReference type="EMBL" id="CAI9764000.1"/>
    </source>
</evidence>
<evidence type="ECO:0000256" key="5">
    <source>
        <dbReference type="PROSITE-ProRule" id="PRU10141"/>
    </source>
</evidence>
<dbReference type="InterPro" id="IPR014729">
    <property type="entry name" value="Rossmann-like_a/b/a_fold"/>
</dbReference>
<keyword evidence="9" id="KW-1185">Reference proteome</keyword>
<keyword evidence="3" id="KW-0418">Kinase</keyword>
<feature type="binding site" evidence="5">
    <location>
        <position position="428"/>
    </location>
    <ligand>
        <name>ATP</name>
        <dbReference type="ChEBI" id="CHEBI:30616"/>
    </ligand>
</feature>
<dbReference type="GO" id="GO:0004672">
    <property type="term" value="F:protein kinase activity"/>
    <property type="evidence" value="ECO:0007669"/>
    <property type="project" value="InterPro"/>
</dbReference>
<proteinExistence type="predicted"/>
<evidence type="ECO:0000256" key="1">
    <source>
        <dbReference type="ARBA" id="ARBA00022679"/>
    </source>
</evidence>
<gene>
    <name evidence="8" type="ORF">FPE_LOCUS11430</name>
</gene>
<accession>A0AAD1Z716</accession>
<dbReference type="InterPro" id="IPR008271">
    <property type="entry name" value="Ser/Thr_kinase_AS"/>
</dbReference>
<dbReference type="Pfam" id="PF00069">
    <property type="entry name" value="Pkinase"/>
    <property type="match status" value="1"/>
</dbReference>
<evidence type="ECO:0000256" key="2">
    <source>
        <dbReference type="ARBA" id="ARBA00022741"/>
    </source>
</evidence>
<dbReference type="CDD" id="cd14066">
    <property type="entry name" value="STKc_IRAK"/>
    <property type="match status" value="1"/>
</dbReference>
<dbReference type="SUPFAM" id="SSF52402">
    <property type="entry name" value="Adenine nucleotide alpha hydrolases-like"/>
    <property type="match status" value="1"/>
</dbReference>
<name>A0AAD1Z716_9LAMI</name>
<evidence type="ECO:0000313" key="9">
    <source>
        <dbReference type="Proteomes" id="UP000834106"/>
    </source>
</evidence>
<dbReference type="Gene3D" id="1.10.510.10">
    <property type="entry name" value="Transferase(Phosphotransferase) domain 1"/>
    <property type="match status" value="1"/>
</dbReference>
<evidence type="ECO:0000256" key="6">
    <source>
        <dbReference type="SAM" id="MobiDB-lite"/>
    </source>
</evidence>
<dbReference type="InterPro" id="IPR046958">
    <property type="entry name" value="RBK1/2/STUNTED"/>
</dbReference>
<keyword evidence="4 5" id="KW-0067">ATP-binding</keyword>
<feature type="compositionally biased region" description="Basic and acidic residues" evidence="6">
    <location>
        <begin position="325"/>
        <end position="339"/>
    </location>
</feature>
<dbReference type="CDD" id="cd00293">
    <property type="entry name" value="USP-like"/>
    <property type="match status" value="1"/>
</dbReference>
<dbReference type="FunFam" id="1.10.510.10:FF:000284">
    <property type="entry name" value="Putative receptor-like serine/threonine-protein kinase"/>
    <property type="match status" value="1"/>
</dbReference>
<sequence>MTQMVVAGESSSGGRAVVVGMKLDAQSRELLTWALVKVSQAGDQVIALHVLDKNEIVDRDGKSSLLSLVKAFDSILAVYEGFCNLKQVDLKLKICRGSSVRKILVREANSYCATDVIVGTARSHHLRSSSSVAKYCAKKLPKNCSILAVNNGKVVYHRESSSASRVSTKEPEHHRHNGLLAAIQRSLSKNVKVLNDGHQNTSAKSDLALVVSGYTESALQGKCSICSMDSVTPDNSRAGSKDGPSGDYNGDNSLAIIPVQKLEAASSSISLLLRELPELRPGWPLLRRPFISNKKSSFNSPARQVSVVQWAMGLPTRYFLSIENSTRKNSESDSEKDPSSELDGETGAIVQIGNETDSTPSSVDCISRPLPEELEGFHEKYSATCRLFQYNELVSATSNFVPENMIGKGGSSQVYRGILPDGKELAVKILKPTEDALKEFALEIEIVTALNHKNIISLFGFCFEDNHLLLVYDYLSRGSLEEILHGNRKELFTFRWNERYKVAVGVAEALSYLHNRDSQPVIHRDIKSSNILLSDDFEPQLSDFGLAKWASTTSSHITCSDVAGTFGYLAPEYFMYGKVNYKIDVYAFGVVLLELLSGRKPISNDRPKGQESLVMWAKPILNSGKFVQLLDPNLGSHYDQEQVERMVLAAALCIRRAPRARPHMTLVLKLLQGDDEMHKWARVQVIPLEGSDVRQQVNASEGPDALDDESFSESNLKSHLNLALLGVEEDSLSISSIEQSVSLEDYLQGRWSRSSSFD</sequence>
<feature type="domain" description="Protein kinase" evidence="7">
    <location>
        <begin position="400"/>
        <end position="671"/>
    </location>
</feature>
<dbReference type="EMBL" id="OU503041">
    <property type="protein sequence ID" value="CAI9764000.1"/>
    <property type="molecule type" value="Genomic_DNA"/>
</dbReference>
<organism evidence="8 9">
    <name type="scientific">Fraxinus pennsylvanica</name>
    <dbReference type="NCBI Taxonomy" id="56036"/>
    <lineage>
        <taxon>Eukaryota</taxon>
        <taxon>Viridiplantae</taxon>
        <taxon>Streptophyta</taxon>
        <taxon>Embryophyta</taxon>
        <taxon>Tracheophyta</taxon>
        <taxon>Spermatophyta</taxon>
        <taxon>Magnoliopsida</taxon>
        <taxon>eudicotyledons</taxon>
        <taxon>Gunneridae</taxon>
        <taxon>Pentapetalae</taxon>
        <taxon>asterids</taxon>
        <taxon>lamiids</taxon>
        <taxon>Lamiales</taxon>
        <taxon>Oleaceae</taxon>
        <taxon>Oleeae</taxon>
        <taxon>Fraxinus</taxon>
    </lineage>
</organism>
<dbReference type="Gene3D" id="3.40.50.620">
    <property type="entry name" value="HUPs"/>
    <property type="match status" value="1"/>
</dbReference>
<dbReference type="InterPro" id="IPR011009">
    <property type="entry name" value="Kinase-like_dom_sf"/>
</dbReference>
<dbReference type="Pfam" id="PF00582">
    <property type="entry name" value="Usp"/>
    <property type="match status" value="1"/>
</dbReference>
<dbReference type="FunFam" id="3.30.200.20:FF:000268">
    <property type="entry name" value="probable receptor-like serine/threonine-protein kinase At5g57670"/>
    <property type="match status" value="1"/>
</dbReference>
<feature type="region of interest" description="Disordered" evidence="6">
    <location>
        <begin position="325"/>
        <end position="346"/>
    </location>
</feature>
<protein>
    <recommendedName>
        <fullName evidence="7">Protein kinase domain-containing protein</fullName>
    </recommendedName>
</protein>
<dbReference type="GO" id="GO:0005524">
    <property type="term" value="F:ATP binding"/>
    <property type="evidence" value="ECO:0007669"/>
    <property type="project" value="UniProtKB-UniRule"/>
</dbReference>
<keyword evidence="2 5" id="KW-0547">Nucleotide-binding</keyword>
<dbReference type="FunFam" id="3.40.50.620:FF:000177">
    <property type="entry name" value="probable receptor-like serine/threonine-protein kinase At5g57670"/>
    <property type="match status" value="1"/>
</dbReference>
<dbReference type="PROSITE" id="PS00108">
    <property type="entry name" value="PROTEIN_KINASE_ST"/>
    <property type="match status" value="1"/>
</dbReference>
<dbReference type="InterPro" id="IPR017441">
    <property type="entry name" value="Protein_kinase_ATP_BS"/>
</dbReference>
<dbReference type="Proteomes" id="UP000834106">
    <property type="component" value="Chromosome 6"/>
</dbReference>
<dbReference type="InterPro" id="IPR006016">
    <property type="entry name" value="UspA"/>
</dbReference>
<reference evidence="8" key="1">
    <citation type="submission" date="2023-05" db="EMBL/GenBank/DDBJ databases">
        <authorList>
            <person name="Huff M."/>
        </authorList>
    </citation>
    <scope>NUCLEOTIDE SEQUENCE</scope>
</reference>
<dbReference type="PROSITE" id="PS00107">
    <property type="entry name" value="PROTEIN_KINASE_ATP"/>
    <property type="match status" value="1"/>
</dbReference>
<dbReference type="Gene3D" id="3.30.200.20">
    <property type="entry name" value="Phosphorylase Kinase, domain 1"/>
    <property type="match status" value="1"/>
</dbReference>
<dbReference type="InterPro" id="IPR000719">
    <property type="entry name" value="Prot_kinase_dom"/>
</dbReference>